<dbReference type="FunFam" id="1.25.10.10:FF:000435">
    <property type="entry name" value="Ubiquitin ligase subunit"/>
    <property type="match status" value="1"/>
</dbReference>
<dbReference type="GeneID" id="54560078"/>
<keyword evidence="4" id="KW-0498">Mitosis</keyword>
<evidence type="ECO:0000256" key="4">
    <source>
        <dbReference type="ARBA" id="ARBA00022776"/>
    </source>
</evidence>
<evidence type="ECO:0000256" key="3">
    <source>
        <dbReference type="ARBA" id="ARBA00022737"/>
    </source>
</evidence>
<dbReference type="PANTHER" id="PTHR12827:SF3">
    <property type="entry name" value="ANAPHASE-PROMOTING COMPLEX SUBUNIT 1"/>
    <property type="match status" value="1"/>
</dbReference>
<evidence type="ECO:0000256" key="6">
    <source>
        <dbReference type="SAM" id="MobiDB-lite"/>
    </source>
</evidence>
<keyword evidence="10" id="KW-1185">Reference proteome</keyword>
<gene>
    <name evidence="9" type="ORF">M409DRAFT_23462</name>
</gene>
<keyword evidence="3" id="KW-0677">Repeat</keyword>
<dbReference type="GO" id="GO:0007091">
    <property type="term" value="P:metaphase/anaphase transition of mitotic cell cycle"/>
    <property type="evidence" value="ECO:0007669"/>
    <property type="project" value="TreeGrafter"/>
</dbReference>
<protein>
    <submittedName>
        <fullName evidence="9">Uncharacterized protein</fullName>
    </submittedName>
</protein>
<feature type="domain" description="Anaphase-promoting complex subunit 1 beta-sandwich" evidence="8">
    <location>
        <begin position="1752"/>
        <end position="1829"/>
    </location>
</feature>
<evidence type="ECO:0000313" key="10">
    <source>
        <dbReference type="Proteomes" id="UP000799537"/>
    </source>
</evidence>
<feature type="compositionally biased region" description="Polar residues" evidence="6">
    <location>
        <begin position="444"/>
        <end position="472"/>
    </location>
</feature>
<evidence type="ECO:0000259" key="7">
    <source>
        <dbReference type="Pfam" id="PF12859"/>
    </source>
</evidence>
<dbReference type="GO" id="GO:0060090">
    <property type="term" value="F:molecular adaptor activity"/>
    <property type="evidence" value="ECO:0007669"/>
    <property type="project" value="TreeGrafter"/>
</dbReference>
<keyword evidence="5" id="KW-0131">Cell cycle</keyword>
<feature type="domain" description="Anaphase-promoting complex subunit 1 N-terminal" evidence="7">
    <location>
        <begin position="30"/>
        <end position="815"/>
    </location>
</feature>
<dbReference type="InterPro" id="IPR048971">
    <property type="entry name" value="Apc1_3rd"/>
</dbReference>
<organism evidence="9 10">
    <name type="scientific">Zasmidium cellare ATCC 36951</name>
    <dbReference type="NCBI Taxonomy" id="1080233"/>
    <lineage>
        <taxon>Eukaryota</taxon>
        <taxon>Fungi</taxon>
        <taxon>Dikarya</taxon>
        <taxon>Ascomycota</taxon>
        <taxon>Pezizomycotina</taxon>
        <taxon>Dothideomycetes</taxon>
        <taxon>Dothideomycetidae</taxon>
        <taxon>Mycosphaerellales</taxon>
        <taxon>Mycosphaerellaceae</taxon>
        <taxon>Zasmidium</taxon>
    </lineage>
</organism>
<feature type="compositionally biased region" description="Polar residues" evidence="6">
    <location>
        <begin position="415"/>
        <end position="427"/>
    </location>
</feature>
<dbReference type="PANTHER" id="PTHR12827">
    <property type="entry name" value="MEIOTIC CHECKPOINT REGULATOR TSG24 FAMILY MEMBER"/>
    <property type="match status" value="1"/>
</dbReference>
<reference evidence="9" key="1">
    <citation type="journal article" date="2020" name="Stud. Mycol.">
        <title>101 Dothideomycetes genomes: a test case for predicting lifestyles and emergence of pathogens.</title>
        <authorList>
            <person name="Haridas S."/>
            <person name="Albert R."/>
            <person name="Binder M."/>
            <person name="Bloem J."/>
            <person name="Labutti K."/>
            <person name="Salamov A."/>
            <person name="Andreopoulos B."/>
            <person name="Baker S."/>
            <person name="Barry K."/>
            <person name="Bills G."/>
            <person name="Bluhm B."/>
            <person name="Cannon C."/>
            <person name="Castanera R."/>
            <person name="Culley D."/>
            <person name="Daum C."/>
            <person name="Ezra D."/>
            <person name="Gonzalez J."/>
            <person name="Henrissat B."/>
            <person name="Kuo A."/>
            <person name="Liang C."/>
            <person name="Lipzen A."/>
            <person name="Lutzoni F."/>
            <person name="Magnuson J."/>
            <person name="Mondo S."/>
            <person name="Nolan M."/>
            <person name="Ohm R."/>
            <person name="Pangilinan J."/>
            <person name="Park H.-J."/>
            <person name="Ramirez L."/>
            <person name="Alfaro M."/>
            <person name="Sun H."/>
            <person name="Tritt A."/>
            <person name="Yoshinaga Y."/>
            <person name="Zwiers L.-H."/>
            <person name="Turgeon B."/>
            <person name="Goodwin S."/>
            <person name="Spatafora J."/>
            <person name="Crous P."/>
            <person name="Grigoriev I."/>
        </authorList>
    </citation>
    <scope>NUCLEOTIDE SEQUENCE</scope>
    <source>
        <strain evidence="9">ATCC 36951</strain>
    </source>
</reference>
<dbReference type="GO" id="GO:0070979">
    <property type="term" value="P:protein K11-linked ubiquitination"/>
    <property type="evidence" value="ECO:0007669"/>
    <property type="project" value="TreeGrafter"/>
</dbReference>
<evidence type="ECO:0000259" key="8">
    <source>
        <dbReference type="Pfam" id="PF21282"/>
    </source>
</evidence>
<feature type="region of interest" description="Disordered" evidence="6">
    <location>
        <begin position="389"/>
        <end position="518"/>
    </location>
</feature>
<dbReference type="Proteomes" id="UP000799537">
    <property type="component" value="Unassembled WGS sequence"/>
</dbReference>
<keyword evidence="2" id="KW-0132">Cell division</keyword>
<dbReference type="InterPro" id="IPR011989">
    <property type="entry name" value="ARM-like"/>
</dbReference>
<dbReference type="Gene3D" id="1.25.10.10">
    <property type="entry name" value="Leucine-rich Repeat Variant"/>
    <property type="match status" value="2"/>
</dbReference>
<evidence type="ECO:0000256" key="2">
    <source>
        <dbReference type="ARBA" id="ARBA00022618"/>
    </source>
</evidence>
<dbReference type="EMBL" id="ML993597">
    <property type="protein sequence ID" value="KAF2166270.1"/>
    <property type="molecule type" value="Genomic_DNA"/>
</dbReference>
<dbReference type="GO" id="GO:0031145">
    <property type="term" value="P:anaphase-promoting complex-dependent catabolic process"/>
    <property type="evidence" value="ECO:0007669"/>
    <property type="project" value="TreeGrafter"/>
</dbReference>
<dbReference type="InterPro" id="IPR024990">
    <property type="entry name" value="Apc1"/>
</dbReference>
<sequence length="1963" mass="216884">MAAVNSLGVHTPVALPYLLTEGLLPPDPKPDQYQWDTYIVADGNDCVEEELLVTQNAVAWSQGRFVRNIYRFDLEGESMVQALLTSFPAASDMQPGIFTAHANELRPQRSSLNSSGFQEETETKRQSFKSKFPRRALVVLLKTKAHIYFLRGAHHIVDLPFEVERAFAAPRGIILQRKRTVQSSLPPTPQVPAAPPNSFFSSQGRGPSFLRQSVSPTLVKSFARTSFIHNKPTQPSPLGGNPKLNTLFQEVIGASGKRGDEDVTNIYSLSGPLSELGVVTYSIQHQRPQKSTRSRNALSVEFEGLDPAEKIIHVSAKSELSGSKADNTGPLSLLVSFNHDISIVTVWHAWYVEDKSLKTLLKLRADQKAAKARRRSSFLTANVGTGATTPAVRRRDGARESFVAPNHPVGELAGSQGTTLSRNQSKQQQEEVMASQMDPDYQPAGSQQPARENRRISSMNTDVRASQTTVSASFGGGGGRRTTSFGGPNTRRSLSHRKSRGSTPGSAYGQSLGGDESMDLDSTLEFDSEETTDEILQHIRATIERSGVDNVFDSSEEGFKRELIVRKIHSFPAGLPTPSQNSNHEASTNYKVVTLLEPRGAQASQEQSLAIYLHDRTDGELQYMQLKIKQRLLWPELPASPCAAIPLLVDQRRLDRCEDILKIHDGEAEAILLGGRGIQLGLDQRSLCPLPSNASYRFHDPLSVLSAETSEHKDVGKNRTLERPLTPIRLQHAGPSARFDETGIDGVKHRRRLQLQPADPQVEKLLAVCEVLLPRSQSQIVRKLWCQSYAWLKANVGILQGTSSSVEFVAFVATIFTFAIDLLDAKARAAPNISKMATGKGNTQSTSALQLQATTHAMALERSSVWSWLPPQRPTSIRNSPRGSDSRKDQLVVVAASLADELSTSLKTDALRPADLINVAAKLMLGLHLCHEEQKLSVLSKMETSKLDIAPVVAQIGTWLNLKHWAYGKGKYYELEGATDGRWAYVKSTVASPPRLEFFDQPVSVFQWFEHSLKHGSSERYPSFSSIAEMDGTNSYGLDTLENTVTPRLLALSDMVSATRGVTTSPVTTVECLAERGFTVEMLDTYPEAISAPFKDAIARCEKEPPTIWKDDLLQLVGRDDLSTSAREALSSAPKLQWLLYGASRDVAAVIHVLDHPGLQLKTREAGRHAISQLIFSEDRRLVEAMSLMHFNSVQVAQCPKQPDWDEATHFEHQRRLMHWVTIRMIALPAGDGMIHYDSQTPLLTEKYHLPGFNSSCVMQPMGHTLTTDRSGLTEEKVNWAYFHAGVSAGMRISRNVKGIDTSWIAFNKPNELTNRHAGMLLALGLGGHLRNLAKWLSFKYLTPKHTMTSVGLLLGLSASYLGTMDGLITRMLSVHITRMLPPGAAELNVSPATQTAGLMGIGLLYYNTQHRRMSEIMLSEIEYMEMEDPDSGPDMLRDESYRLAAGFALGLINLGKGNDLRGLHGMYLPERLLAVAVGPRPVNAVHVFDRATAGAVVAVALVYMKSGDRAVANKIDIPDTEAQYDHVRPDILMLRAMAKHIILWDNIEAQGIVSGRPGWIHANLPNFYKSKLVDASNQVTMKNTMNSAHIPLFNVFTGLAWALGLKYAGSGNVLARDEILGVLKAFYAFGWSESYYFDAKLGRSALKRCMDALALCAAVVMAGTGDLETFRYLRRMHGRTDSDTTYGSHLAAHLAIGVLFLGGGTFSLGTSNLAIASLICAFYPLFPTDVQDNRVHLQAFRHLWVFAAEARCIIIEDIDTQRPIHMPIKVTKRDGTEVSMRAPCLLPELDTIATIQTDNPAYWRVTLDFANNPEHLKAFREDQRVFVRRCPAAEAHSSAFSAALAALNDAQTATVLNPQIWHTLFNLHAFKEVDRADVELLLPPDVHSSVYSDDRATVVDDRMVLSKAVRGNDRNALWNLRVLFAWAERARREGDGKVRWLGEEVIEGLRASVEERARRSSA</sequence>
<dbReference type="InterPro" id="IPR049255">
    <property type="entry name" value="Apc1_N"/>
</dbReference>
<proteinExistence type="inferred from homology"/>
<dbReference type="GO" id="GO:0051301">
    <property type="term" value="P:cell division"/>
    <property type="evidence" value="ECO:0007669"/>
    <property type="project" value="UniProtKB-KW"/>
</dbReference>
<evidence type="ECO:0000313" key="9">
    <source>
        <dbReference type="EMBL" id="KAF2166270.1"/>
    </source>
</evidence>
<comment type="similarity">
    <text evidence="1">Belongs to the APC1 family.</text>
</comment>
<evidence type="ECO:0000256" key="5">
    <source>
        <dbReference type="ARBA" id="ARBA00023306"/>
    </source>
</evidence>
<dbReference type="RefSeq" id="XP_033667159.1">
    <property type="nucleotide sequence ID" value="XM_033806806.1"/>
</dbReference>
<dbReference type="Pfam" id="PF21282">
    <property type="entry name" value="APC1_3rd"/>
    <property type="match status" value="1"/>
</dbReference>
<accession>A0A6A6CJB7</accession>
<dbReference type="GO" id="GO:0005680">
    <property type="term" value="C:anaphase-promoting complex"/>
    <property type="evidence" value="ECO:0007669"/>
    <property type="project" value="InterPro"/>
</dbReference>
<evidence type="ECO:0000256" key="1">
    <source>
        <dbReference type="ARBA" id="ARBA00010547"/>
    </source>
</evidence>
<dbReference type="Pfam" id="PF12859">
    <property type="entry name" value="ANAPC1"/>
    <property type="match status" value="1"/>
</dbReference>
<dbReference type="OrthoDB" id="26401at2759"/>
<name>A0A6A6CJB7_ZASCE</name>